<sequence length="358" mass="40260">MSQYIGKTISLISVTDNRYVGLLENIDSEKGTVTLRDVRCFGTEGRKNWGPDEIYPNPTVYQSVKFNGNDVKDLNILEVRLEDVQPVLHPNAMAQQQQQVQAPMKSQPQQVMPASQQVPPTQTLHPAHDAAQTETSPRIVQTNLPESRPQQDIPAAVAGYGVYAPSDNAAPLASKDVNSTEAKESSDNTRFKNERTQRKPRRQSHTKKIEIPSNDFDFETNNAKFAREAPEIANEQVQQPHETNNENNMEAQNDSFYNKKSSFFDTISTSAEMNTNMRWQEEKALNMDTFGQSSARPRFHSGRDNRGGRGRGRGGYRGNYRGNRGNYRGNRGGYHDKRSQEGEGNQASFQQGSSNIEF</sequence>
<evidence type="ECO:0000256" key="3">
    <source>
        <dbReference type="SAM" id="MobiDB-lite"/>
    </source>
</evidence>
<evidence type="ECO:0000313" key="8">
    <source>
        <dbReference type="EMBL" id="CCF57227.1"/>
    </source>
</evidence>
<dbReference type="GO" id="GO:0045947">
    <property type="term" value="P:negative regulation of translational initiation"/>
    <property type="evidence" value="ECO:0007669"/>
    <property type="project" value="EnsemblFungi"/>
</dbReference>
<feature type="domain" description="Sm" evidence="7">
    <location>
        <begin position="1"/>
        <end position="80"/>
    </location>
</feature>
<dbReference type="RefSeq" id="XP_003956362.1">
    <property type="nucleotide sequence ID" value="XM_003956313.1"/>
</dbReference>
<evidence type="ECO:0008006" key="10">
    <source>
        <dbReference type="Google" id="ProtNLM"/>
    </source>
</evidence>
<dbReference type="InterPro" id="IPR019050">
    <property type="entry name" value="FDF_dom"/>
</dbReference>
<reference evidence="8 9" key="1">
    <citation type="journal article" date="2011" name="Proc. Natl. Acad. Sci. U.S.A.">
        <title>Evolutionary erosion of yeast sex chromosomes by mating-type switching accidents.</title>
        <authorList>
            <person name="Gordon J.L."/>
            <person name="Armisen D."/>
            <person name="Proux-Wera E."/>
            <person name="Oheigeartaigh S.S."/>
            <person name="Byrne K.P."/>
            <person name="Wolfe K.H."/>
        </authorList>
    </citation>
    <scope>NUCLEOTIDE SEQUENCE [LARGE SCALE GENOMIC DNA]</scope>
    <source>
        <strain evidence="9">ATCC 22294 / BCRC 22015 / CBS 2517 / CECT 1963 / NBRC 1671 / NRRL Y-8276</strain>
    </source>
</reference>
<evidence type="ECO:0000259" key="6">
    <source>
        <dbReference type="PROSITE" id="PS51536"/>
    </source>
</evidence>
<dbReference type="Gene3D" id="2.30.30.100">
    <property type="match status" value="1"/>
</dbReference>
<dbReference type="Proteomes" id="UP000005220">
    <property type="component" value="Chromosome 3"/>
</dbReference>
<dbReference type="GO" id="GO:0034063">
    <property type="term" value="P:stress granule assembly"/>
    <property type="evidence" value="ECO:0007669"/>
    <property type="project" value="EnsemblFungi"/>
</dbReference>
<dbReference type="SUPFAM" id="SSF50182">
    <property type="entry name" value="Sm-like ribonucleoproteins"/>
    <property type="match status" value="1"/>
</dbReference>
<evidence type="ECO:0000259" key="4">
    <source>
        <dbReference type="PROSITE" id="PS51512"/>
    </source>
</evidence>
<feature type="domain" description="TFG box profile" evidence="6">
    <location>
        <begin position="274"/>
        <end position="294"/>
    </location>
</feature>
<keyword evidence="9" id="KW-1185">Reference proteome</keyword>
<gene>
    <name evidence="8" type="primary">KAFR0C02340</name>
    <name evidence="8" type="ORF">KAFR_0C02340</name>
</gene>
<evidence type="ECO:0000259" key="7">
    <source>
        <dbReference type="PROSITE" id="PS52002"/>
    </source>
</evidence>
<organism evidence="8 9">
    <name type="scientific">Kazachstania africana (strain ATCC 22294 / BCRC 22015 / CBS 2517 / CECT 1963 / NBRC 1671 / NRRL Y-8276)</name>
    <name type="common">Yeast</name>
    <name type="synonym">Kluyveromyces africanus</name>
    <dbReference type="NCBI Taxonomy" id="1071382"/>
    <lineage>
        <taxon>Eukaryota</taxon>
        <taxon>Fungi</taxon>
        <taxon>Dikarya</taxon>
        <taxon>Ascomycota</taxon>
        <taxon>Saccharomycotina</taxon>
        <taxon>Saccharomycetes</taxon>
        <taxon>Saccharomycetales</taxon>
        <taxon>Saccharomycetaceae</taxon>
        <taxon>Kazachstania</taxon>
    </lineage>
</organism>
<feature type="region of interest" description="Disordered" evidence="3">
    <location>
        <begin position="290"/>
        <end position="358"/>
    </location>
</feature>
<dbReference type="InterPro" id="IPR047575">
    <property type="entry name" value="Sm"/>
</dbReference>
<feature type="domain" description="DFDF" evidence="4">
    <location>
        <begin position="204"/>
        <end position="240"/>
    </location>
</feature>
<dbReference type="PROSITE" id="PS51513">
    <property type="entry name" value="FFD"/>
    <property type="match status" value="1"/>
</dbReference>
<dbReference type="GeneID" id="13885146"/>
<dbReference type="eggNOG" id="KOG1073">
    <property type="taxonomic scope" value="Eukaryota"/>
</dbReference>
<accession>H2AS77</accession>
<dbReference type="PROSITE" id="PS52002">
    <property type="entry name" value="SM"/>
    <property type="match status" value="1"/>
</dbReference>
<dbReference type="InterPro" id="IPR025609">
    <property type="entry name" value="Lsm14-like_N"/>
</dbReference>
<dbReference type="CDD" id="cd01736">
    <property type="entry name" value="LSm14_N"/>
    <property type="match status" value="1"/>
</dbReference>
<evidence type="ECO:0000256" key="1">
    <source>
        <dbReference type="PROSITE-ProRule" id="PRU00846"/>
    </source>
</evidence>
<dbReference type="InterPro" id="IPR025768">
    <property type="entry name" value="TFG_box"/>
</dbReference>
<proteinExistence type="predicted"/>
<dbReference type="GO" id="GO:0010494">
    <property type="term" value="C:cytoplasmic stress granule"/>
    <property type="evidence" value="ECO:0007669"/>
    <property type="project" value="EnsemblFungi"/>
</dbReference>
<dbReference type="SMART" id="SM01199">
    <property type="entry name" value="FDF"/>
    <property type="match status" value="1"/>
</dbReference>
<feature type="compositionally biased region" description="Basic and acidic residues" evidence="3">
    <location>
        <begin position="181"/>
        <end position="197"/>
    </location>
</feature>
<dbReference type="STRING" id="1071382.H2AS77"/>
<dbReference type="GO" id="GO:0003729">
    <property type="term" value="F:mRNA binding"/>
    <property type="evidence" value="ECO:0007669"/>
    <property type="project" value="EnsemblFungi"/>
</dbReference>
<dbReference type="InterPro" id="IPR025762">
    <property type="entry name" value="DFDF"/>
</dbReference>
<dbReference type="FunCoup" id="H2AS77">
    <property type="interactions" value="692"/>
</dbReference>
<feature type="short sequence motif" description="FFD box" evidence="1">
    <location>
        <begin position="255"/>
        <end position="271"/>
    </location>
</feature>
<dbReference type="InterPro" id="IPR025761">
    <property type="entry name" value="FFD_box"/>
</dbReference>
<dbReference type="InterPro" id="IPR010920">
    <property type="entry name" value="LSM_dom_sf"/>
</dbReference>
<protein>
    <recommendedName>
        <fullName evidence="10">DFDF domain-containing protein</fullName>
    </recommendedName>
</protein>
<dbReference type="PANTHER" id="PTHR13586:SF0">
    <property type="entry name" value="TRAILER HITCH, ISOFORM H"/>
    <property type="match status" value="1"/>
</dbReference>
<dbReference type="GO" id="GO:0000932">
    <property type="term" value="C:P-body"/>
    <property type="evidence" value="ECO:0007669"/>
    <property type="project" value="EnsemblFungi"/>
</dbReference>
<dbReference type="GO" id="GO:0031370">
    <property type="term" value="F:eukaryotic initiation factor 4G binding"/>
    <property type="evidence" value="ECO:0007669"/>
    <property type="project" value="EnsemblFungi"/>
</dbReference>
<dbReference type="KEGG" id="kaf:KAFR_0C02340"/>
<dbReference type="OrthoDB" id="21539at2759"/>
<feature type="compositionally biased region" description="Polar residues" evidence="3">
    <location>
        <begin position="342"/>
        <end position="358"/>
    </location>
</feature>
<name>H2AS77_KAZAF</name>
<dbReference type="Pfam" id="PF12701">
    <property type="entry name" value="LSM14"/>
    <property type="match status" value="1"/>
</dbReference>
<dbReference type="InParanoid" id="H2AS77"/>
<dbReference type="AlphaFoldDB" id="H2AS77"/>
<feature type="compositionally biased region" description="Low complexity" evidence="3">
    <location>
        <begin position="318"/>
        <end position="329"/>
    </location>
</feature>
<dbReference type="PROSITE" id="PS51512">
    <property type="entry name" value="DFDF"/>
    <property type="match status" value="1"/>
</dbReference>
<feature type="domain" description="FFD box profile" evidence="5">
    <location>
        <begin position="255"/>
        <end position="271"/>
    </location>
</feature>
<evidence type="ECO:0000256" key="2">
    <source>
        <dbReference type="PROSITE-ProRule" id="PRU00869"/>
    </source>
</evidence>
<feature type="short sequence motif" description="TFG box" evidence="2">
    <location>
        <begin position="274"/>
        <end position="294"/>
    </location>
</feature>
<evidence type="ECO:0000313" key="9">
    <source>
        <dbReference type="Proteomes" id="UP000005220"/>
    </source>
</evidence>
<feature type="region of interest" description="Disordered" evidence="3">
    <location>
        <begin position="118"/>
        <end position="137"/>
    </location>
</feature>
<dbReference type="PROSITE" id="PS51536">
    <property type="entry name" value="TFG"/>
    <property type="match status" value="1"/>
</dbReference>
<dbReference type="GO" id="GO:0033962">
    <property type="term" value="P:P-body assembly"/>
    <property type="evidence" value="ECO:0007669"/>
    <property type="project" value="EnsemblFungi"/>
</dbReference>
<feature type="region of interest" description="Disordered" evidence="3">
    <location>
        <begin position="169"/>
        <end position="208"/>
    </location>
</feature>
<dbReference type="SMART" id="SM01271">
    <property type="entry name" value="LSM14"/>
    <property type="match status" value="1"/>
</dbReference>
<dbReference type="HOGENOM" id="CLU_019221_2_1_1"/>
<evidence type="ECO:0000259" key="5">
    <source>
        <dbReference type="PROSITE" id="PS51513"/>
    </source>
</evidence>
<dbReference type="EMBL" id="HE650823">
    <property type="protein sequence ID" value="CCF57227.1"/>
    <property type="molecule type" value="Genomic_DNA"/>
</dbReference>
<dbReference type="PANTHER" id="PTHR13586">
    <property type="entry name" value="SCD6 PROTEIN-RELATED"/>
    <property type="match status" value="1"/>
</dbReference>